<proteinExistence type="predicted"/>
<name>A0A9P4TXT6_9PEZI</name>
<evidence type="ECO:0000313" key="2">
    <source>
        <dbReference type="Proteomes" id="UP000800235"/>
    </source>
</evidence>
<protein>
    <submittedName>
        <fullName evidence="1">Uncharacterized protein</fullName>
    </submittedName>
</protein>
<reference evidence="1" key="1">
    <citation type="journal article" date="2020" name="Stud. Mycol.">
        <title>101 Dothideomycetes genomes: a test case for predicting lifestyles and emergence of pathogens.</title>
        <authorList>
            <person name="Haridas S."/>
            <person name="Albert R."/>
            <person name="Binder M."/>
            <person name="Bloem J."/>
            <person name="Labutti K."/>
            <person name="Salamov A."/>
            <person name="Andreopoulos B."/>
            <person name="Baker S."/>
            <person name="Barry K."/>
            <person name="Bills G."/>
            <person name="Bluhm B."/>
            <person name="Cannon C."/>
            <person name="Castanera R."/>
            <person name="Culley D."/>
            <person name="Daum C."/>
            <person name="Ezra D."/>
            <person name="Gonzalez J."/>
            <person name="Henrissat B."/>
            <person name="Kuo A."/>
            <person name="Liang C."/>
            <person name="Lipzen A."/>
            <person name="Lutzoni F."/>
            <person name="Magnuson J."/>
            <person name="Mondo S."/>
            <person name="Nolan M."/>
            <person name="Ohm R."/>
            <person name="Pangilinan J."/>
            <person name="Park H.-J."/>
            <person name="Ramirez L."/>
            <person name="Alfaro M."/>
            <person name="Sun H."/>
            <person name="Tritt A."/>
            <person name="Yoshinaga Y."/>
            <person name="Zwiers L.-H."/>
            <person name="Turgeon B."/>
            <person name="Goodwin S."/>
            <person name="Spatafora J."/>
            <person name="Crous P."/>
            <person name="Grigoriev I."/>
        </authorList>
    </citation>
    <scope>NUCLEOTIDE SEQUENCE</scope>
    <source>
        <strain evidence="1">CBS 130266</strain>
    </source>
</reference>
<keyword evidence="2" id="KW-1185">Reference proteome</keyword>
<organism evidence="1 2">
    <name type="scientific">Tothia fuscella</name>
    <dbReference type="NCBI Taxonomy" id="1048955"/>
    <lineage>
        <taxon>Eukaryota</taxon>
        <taxon>Fungi</taxon>
        <taxon>Dikarya</taxon>
        <taxon>Ascomycota</taxon>
        <taxon>Pezizomycotina</taxon>
        <taxon>Dothideomycetes</taxon>
        <taxon>Pleosporomycetidae</taxon>
        <taxon>Venturiales</taxon>
        <taxon>Cylindrosympodiaceae</taxon>
        <taxon>Tothia</taxon>
    </lineage>
</organism>
<dbReference type="Proteomes" id="UP000800235">
    <property type="component" value="Unassembled WGS sequence"/>
</dbReference>
<accession>A0A9P4TXT6</accession>
<sequence>MLLLQYWDKIQVRRYTGHCLKLYFMDFFRCCCACAIIAWAHLLLGLHVSVETDNVNEREPYLFPRDQATTHVFIKCYQNRGHTAKTSLFSAEAFTWFRHTNAFLATSRSNERILDTVKLLFEASASEFKVKTAYEYAALYSNRNFNTSEPPTNIATLLKKWQEISHEGDWEELRDATTLICAILLAFAHVTDLQECAYLRLSGIALNFSRSKFLSSLKNWDGRSIINVESHTWLEIIALMMIDETDLDLNLDNVALVSHGGWAVYVNTFGAADSFYLDHGCLNIQRGVPWRLGVTKHRIMDGAHTKYGHVGIFVDLGITQKSGDVATLQCICAQKFLRSQIGDSEDSFLITLRIKRVDEKHEGIRRTGFRALWDSQFMARKIKKCHHTIQEQMTSTLEPRWTTCAGVEPHVFEPDGDLTICLTANNKEARWSALLEGFPVVCTDPRPARQMRTFISTLKN</sequence>
<gene>
    <name evidence="1" type="ORF">EJ08DRAFT_256800</name>
</gene>
<dbReference type="AlphaFoldDB" id="A0A9P4TXT6"/>
<dbReference type="OrthoDB" id="3800914at2759"/>
<comment type="caution">
    <text evidence="1">The sequence shown here is derived from an EMBL/GenBank/DDBJ whole genome shotgun (WGS) entry which is preliminary data.</text>
</comment>
<evidence type="ECO:0000313" key="1">
    <source>
        <dbReference type="EMBL" id="KAF2429950.1"/>
    </source>
</evidence>
<dbReference type="EMBL" id="MU007042">
    <property type="protein sequence ID" value="KAF2429950.1"/>
    <property type="molecule type" value="Genomic_DNA"/>
</dbReference>